<comment type="similarity">
    <text evidence="12">Belongs to the orthopoxvirus OPG166 protein family.</text>
</comment>
<dbReference type="InterPro" id="IPR036179">
    <property type="entry name" value="Ig-like_dom_sf"/>
</dbReference>
<feature type="domain" description="Ig-like" evidence="15">
    <location>
        <begin position="28"/>
        <end position="110"/>
    </location>
</feature>
<evidence type="ECO:0000256" key="14">
    <source>
        <dbReference type="SAM" id="Phobius"/>
    </source>
</evidence>
<dbReference type="Pfam" id="PF08204">
    <property type="entry name" value="V-set_CD47"/>
    <property type="match status" value="1"/>
</dbReference>
<dbReference type="PROSITE" id="PS50835">
    <property type="entry name" value="IG_LIKE"/>
    <property type="match status" value="1"/>
</dbReference>
<dbReference type="SUPFAM" id="SSF48726">
    <property type="entry name" value="Immunoglobulin"/>
    <property type="match status" value="1"/>
</dbReference>
<protein>
    <recommendedName>
        <fullName evidence="3">Leukocyte surface antigen CD47</fullName>
    </recommendedName>
    <alternativeName>
        <fullName evidence="10">Integrin-associated protein</fullName>
    </alternativeName>
    <alternativeName>
        <fullName evidence="13">Protein OPG166</fullName>
    </alternativeName>
</protein>
<dbReference type="PANTHER" id="PTHR10613">
    <property type="entry name" value="LEUKOCYTE SURFACE ANTIGEN CD47"/>
    <property type="match status" value="1"/>
</dbReference>
<evidence type="ECO:0000256" key="1">
    <source>
        <dbReference type="ARBA" id="ARBA00004301"/>
    </source>
</evidence>
<sequence length="299" mass="34663">MLNISSLASIRIYFFILTIFICFYCSEQTLTTVNSVTYTSCNKTILLTCNLDKLIYDNTSNIDIRWKVDGNSIFLVNKTYYNLSSLLFNFSTSLTGNYTCEAASKFNKIKNIIMLQYTSEWFTKEEIEIVISMLSIFIILLWSELITITFKLNKLKRIIYLYAVSLWITLIMLVGQYMISISSVFTFVKVQGIILIQISILISMFVQIHLYKYVENSYLIIGNLVLQVISYLISCIILILSFVGCYNQIYIYLFIYKLLFINVLELCNLVLLFITPLGHNIIYKKLHVTTDDIESFSIG</sequence>
<proteinExistence type="inferred from homology"/>
<keyword evidence="4 14" id="KW-0812">Transmembrane</keyword>
<feature type="transmembrane region" description="Helical" evidence="14">
    <location>
        <begin position="129"/>
        <end position="147"/>
    </location>
</feature>
<keyword evidence="5" id="KW-1043">Host membrane</keyword>
<evidence type="ECO:0000256" key="9">
    <source>
        <dbReference type="ARBA" id="ARBA00023283"/>
    </source>
</evidence>
<organismHost>
    <name type="scientific">Odocoileus hemionus</name>
    <name type="common">Mule deer</name>
    <name type="synonym">Cervus hemionus</name>
    <dbReference type="NCBI Taxonomy" id="9872"/>
</organismHost>
<evidence type="ECO:0000256" key="4">
    <source>
        <dbReference type="ARBA" id="ARBA00022692"/>
    </source>
</evidence>
<keyword evidence="9" id="KW-0873">Pyrrolidone carboxylic acid</keyword>
<evidence type="ECO:0000256" key="10">
    <source>
        <dbReference type="ARBA" id="ARBA00033289"/>
    </source>
</evidence>
<dbReference type="InterPro" id="IPR006704">
    <property type="entry name" value="CD47"/>
</dbReference>
<dbReference type="GO" id="GO:0050766">
    <property type="term" value="P:positive regulation of phagocytosis"/>
    <property type="evidence" value="ECO:0007669"/>
    <property type="project" value="InterPro"/>
</dbReference>
<dbReference type="Proteomes" id="UP000162522">
    <property type="component" value="Segment"/>
</dbReference>
<dbReference type="EMBL" id="AY689437">
    <property type="protein sequence ID" value="ABI99122.1"/>
    <property type="molecule type" value="Genomic_DNA"/>
</dbReference>
<feature type="transmembrane region" description="Helical" evidence="14">
    <location>
        <begin position="12"/>
        <end position="30"/>
    </location>
</feature>
<evidence type="ECO:0000259" key="15">
    <source>
        <dbReference type="PROSITE" id="PS50835"/>
    </source>
</evidence>
<dbReference type="InterPro" id="IPR013270">
    <property type="entry name" value="CD47_Vset"/>
</dbReference>
<feature type="transmembrane region" description="Helical" evidence="14">
    <location>
        <begin position="249"/>
        <end position="274"/>
    </location>
</feature>
<feature type="transmembrane region" description="Helical" evidence="14">
    <location>
        <begin position="185"/>
        <end position="206"/>
    </location>
</feature>
<evidence type="ECO:0000256" key="7">
    <source>
        <dbReference type="ARBA" id="ARBA00023136"/>
    </source>
</evidence>
<dbReference type="GO" id="GO:0022409">
    <property type="term" value="P:positive regulation of cell-cell adhesion"/>
    <property type="evidence" value="ECO:0007669"/>
    <property type="project" value="InterPro"/>
</dbReference>
<dbReference type="GO" id="GO:0070062">
    <property type="term" value="C:extracellular exosome"/>
    <property type="evidence" value="ECO:0007669"/>
    <property type="project" value="TreeGrafter"/>
</dbReference>
<comment type="subcellular location">
    <subcellularLocation>
        <location evidence="2">Cell membrane</location>
        <topology evidence="2">Multi-pass membrane protein</topology>
    </subcellularLocation>
    <subcellularLocation>
        <location evidence="1">Host membrane</location>
        <topology evidence="1">Multi-pass membrane protein</topology>
    </subcellularLocation>
</comment>
<evidence type="ECO:0000256" key="3">
    <source>
        <dbReference type="ARBA" id="ARBA00015454"/>
    </source>
</evidence>
<evidence type="ECO:0000256" key="8">
    <source>
        <dbReference type="ARBA" id="ARBA00023180"/>
    </source>
</evidence>
<name>Q08F44_DPV84</name>
<accession>Q08F44</accession>
<keyword evidence="7 14" id="KW-0472">Membrane</keyword>
<evidence type="ECO:0000256" key="11">
    <source>
        <dbReference type="ARBA" id="ARBA00034660"/>
    </source>
</evidence>
<dbReference type="InterPro" id="IPR013147">
    <property type="entry name" value="CD47-like_TM"/>
</dbReference>
<feature type="transmembrane region" description="Helical" evidence="14">
    <location>
        <begin position="218"/>
        <end position="243"/>
    </location>
</feature>
<evidence type="ECO:0000256" key="6">
    <source>
        <dbReference type="ARBA" id="ARBA00022989"/>
    </source>
</evidence>
<organism evidence="16 17">
    <name type="scientific">Deerpox virus (strain W-1170-84)</name>
    <name type="common">DPV</name>
    <dbReference type="NCBI Taxonomy" id="305676"/>
    <lineage>
        <taxon>Viruses</taxon>
        <taxon>Varidnaviria</taxon>
        <taxon>Bamfordvirae</taxon>
        <taxon>Nucleocytoviricota</taxon>
        <taxon>Pokkesviricetes</taxon>
        <taxon>Chitovirales</taxon>
        <taxon>Poxviridae</taxon>
        <taxon>Chordopoxvirinae</taxon>
        <taxon>Cervidpoxvirus</taxon>
        <taxon>Cervidpoxvirus muledeerpox</taxon>
        <taxon>Mule deerpox virus</taxon>
    </lineage>
</organism>
<evidence type="ECO:0000256" key="13">
    <source>
        <dbReference type="ARBA" id="ARBA00034880"/>
    </source>
</evidence>
<reference evidence="16 17" key="1">
    <citation type="journal article" date="2005" name="J. Virol.">
        <title>Genome of deerpox virus.</title>
        <authorList>
            <person name="Afonso C.L."/>
            <person name="Delhon G."/>
            <person name="Tulman E.R."/>
            <person name="Lu Z."/>
            <person name="Zsak A."/>
            <person name="Becerra V.M."/>
            <person name="Zsak L."/>
            <person name="Kutish G.F."/>
            <person name="Rock D.L."/>
        </authorList>
    </citation>
    <scope>NUCLEOTIDE SEQUENCE [LARGE SCALE GENOMIC DNA]</scope>
    <source>
        <strain evidence="16">W-1170-84</strain>
    </source>
</reference>
<dbReference type="PANTHER" id="PTHR10613:SF0">
    <property type="entry name" value="LEUKOCYTE SURFACE ANTIGEN CD47"/>
    <property type="match status" value="1"/>
</dbReference>
<dbReference type="GO" id="GO:0005886">
    <property type="term" value="C:plasma membrane"/>
    <property type="evidence" value="ECO:0007669"/>
    <property type="project" value="UniProtKB-SubCell"/>
</dbReference>
<dbReference type="InterPro" id="IPR007110">
    <property type="entry name" value="Ig-like_dom"/>
</dbReference>
<comment type="function">
    <text evidence="11">Promotes, when overexpressed, the influx of extracellular Ca(2+), leading to membrane permeability and host cell necrosis.</text>
</comment>
<keyword evidence="8" id="KW-0325">Glycoprotein</keyword>
<feature type="transmembrane region" description="Helical" evidence="14">
    <location>
        <begin position="159"/>
        <end position="179"/>
    </location>
</feature>
<dbReference type="GO" id="GO:0033644">
    <property type="term" value="C:host cell membrane"/>
    <property type="evidence" value="ECO:0007669"/>
    <property type="project" value="UniProtKB-SubCell"/>
</dbReference>
<gene>
    <name evidence="16" type="ORF">DpV84gp139</name>
</gene>
<dbReference type="GO" id="GO:0070053">
    <property type="term" value="F:thrombospondin receptor activity"/>
    <property type="evidence" value="ECO:0007669"/>
    <property type="project" value="InterPro"/>
</dbReference>
<evidence type="ECO:0000256" key="12">
    <source>
        <dbReference type="ARBA" id="ARBA00034763"/>
    </source>
</evidence>
<evidence type="ECO:0000256" key="2">
    <source>
        <dbReference type="ARBA" id="ARBA00004651"/>
    </source>
</evidence>
<keyword evidence="6 14" id="KW-1133">Transmembrane helix</keyword>
<evidence type="ECO:0000256" key="5">
    <source>
        <dbReference type="ARBA" id="ARBA00022870"/>
    </source>
</evidence>
<dbReference type="Pfam" id="PF04549">
    <property type="entry name" value="CD47"/>
    <property type="match status" value="1"/>
</dbReference>
<evidence type="ECO:0000313" key="16">
    <source>
        <dbReference type="EMBL" id="ABI99122.1"/>
    </source>
</evidence>
<evidence type="ECO:0000313" key="17">
    <source>
        <dbReference type="Proteomes" id="UP000162522"/>
    </source>
</evidence>